<organism evidence="1 2">
    <name type="scientific">Amylibacter marinus</name>
    <dbReference type="NCBI Taxonomy" id="1475483"/>
    <lineage>
        <taxon>Bacteria</taxon>
        <taxon>Pseudomonadati</taxon>
        <taxon>Pseudomonadota</taxon>
        <taxon>Alphaproteobacteria</taxon>
        <taxon>Rhodobacterales</taxon>
        <taxon>Paracoccaceae</taxon>
        <taxon>Amylibacter</taxon>
    </lineage>
</organism>
<sequence length="49" mass="5606">MFILSLLSVLDFEYVSNLVHLDRGNNDFDPAIPVLTGEQQKPRLYVITN</sequence>
<protein>
    <submittedName>
        <fullName evidence="1">Uncharacterized protein</fullName>
    </submittedName>
</protein>
<name>A0ABQ5VWB8_9RHOB</name>
<keyword evidence="2" id="KW-1185">Reference proteome</keyword>
<accession>A0ABQ5VWB8</accession>
<dbReference type="EMBL" id="BSNN01000004">
    <property type="protein sequence ID" value="GLQ35587.1"/>
    <property type="molecule type" value="Genomic_DNA"/>
</dbReference>
<dbReference type="Proteomes" id="UP001156694">
    <property type="component" value="Unassembled WGS sequence"/>
</dbReference>
<reference evidence="2" key="1">
    <citation type="journal article" date="2019" name="Int. J. Syst. Evol. Microbiol.">
        <title>The Global Catalogue of Microorganisms (GCM) 10K type strain sequencing project: providing services to taxonomists for standard genome sequencing and annotation.</title>
        <authorList>
            <consortium name="The Broad Institute Genomics Platform"/>
            <consortium name="The Broad Institute Genome Sequencing Center for Infectious Disease"/>
            <person name="Wu L."/>
            <person name="Ma J."/>
        </authorList>
    </citation>
    <scope>NUCLEOTIDE SEQUENCE [LARGE SCALE GENOMIC DNA]</scope>
    <source>
        <strain evidence="2">NBRC 110140</strain>
    </source>
</reference>
<gene>
    <name evidence="1" type="ORF">GCM10007939_18700</name>
</gene>
<proteinExistence type="predicted"/>
<evidence type="ECO:0000313" key="2">
    <source>
        <dbReference type="Proteomes" id="UP001156694"/>
    </source>
</evidence>
<comment type="caution">
    <text evidence="1">The sequence shown here is derived from an EMBL/GenBank/DDBJ whole genome shotgun (WGS) entry which is preliminary data.</text>
</comment>
<evidence type="ECO:0000313" key="1">
    <source>
        <dbReference type="EMBL" id="GLQ35587.1"/>
    </source>
</evidence>